<organism evidence="2 3">
    <name type="scientific">Kosmotoga pacifica</name>
    <dbReference type="NCBI Taxonomy" id="1330330"/>
    <lineage>
        <taxon>Bacteria</taxon>
        <taxon>Thermotogati</taxon>
        <taxon>Thermotogota</taxon>
        <taxon>Thermotogae</taxon>
        <taxon>Kosmotogales</taxon>
        <taxon>Kosmotogaceae</taxon>
        <taxon>Kosmotoga</taxon>
    </lineage>
</organism>
<dbReference type="PATRIC" id="fig|1330330.3.peg.1883"/>
<evidence type="ECO:0000313" key="2">
    <source>
        <dbReference type="EMBL" id="AKI97981.1"/>
    </source>
</evidence>
<evidence type="ECO:0000256" key="1">
    <source>
        <dbReference type="SAM" id="Phobius"/>
    </source>
</evidence>
<dbReference type="EMBL" id="CP011232">
    <property type="protein sequence ID" value="AKI97981.1"/>
    <property type="molecule type" value="Genomic_DNA"/>
</dbReference>
<feature type="transmembrane region" description="Helical" evidence="1">
    <location>
        <begin position="187"/>
        <end position="207"/>
    </location>
</feature>
<dbReference type="Proteomes" id="UP000035159">
    <property type="component" value="Chromosome"/>
</dbReference>
<dbReference type="KEGG" id="kpf:IX53_09270"/>
<feature type="transmembrane region" description="Helical" evidence="1">
    <location>
        <begin position="39"/>
        <end position="63"/>
    </location>
</feature>
<dbReference type="AlphaFoldDB" id="A0A0G2ZD40"/>
<keyword evidence="3" id="KW-1185">Reference proteome</keyword>
<sequence>MMLKLLVGEFYKVRIFVLFWVMIAIFTMSLIYVNTDEQVRSILASLVGALIVTMGVFISISVVENYESQYHGYDFMLIMPLKLLDVISAKFVMLLIILGINVAAILPFILLSEIGPFSSRAMVISVELALLLGGIFHLGIARFGFEKFLYIFFFGFGTAGFVMLLILQTTDGTKNLEYLERLSELISRWPMVIVSILIYFVLLVITAKVKARYLNR</sequence>
<evidence type="ECO:0000313" key="3">
    <source>
        <dbReference type="Proteomes" id="UP000035159"/>
    </source>
</evidence>
<feature type="transmembrane region" description="Helical" evidence="1">
    <location>
        <begin position="12"/>
        <end position="33"/>
    </location>
</feature>
<feature type="transmembrane region" description="Helical" evidence="1">
    <location>
        <begin position="148"/>
        <end position="167"/>
    </location>
</feature>
<feature type="transmembrane region" description="Helical" evidence="1">
    <location>
        <begin position="121"/>
        <end position="141"/>
    </location>
</feature>
<proteinExistence type="predicted"/>
<dbReference type="STRING" id="1330330.IX53_09270"/>
<name>A0A0G2ZD40_9BACT</name>
<dbReference type="RefSeq" id="WP_047755116.1">
    <property type="nucleotide sequence ID" value="NZ_CAJUHA010000018.1"/>
</dbReference>
<gene>
    <name evidence="2" type="ORF">IX53_09270</name>
</gene>
<keyword evidence="1" id="KW-0472">Membrane</keyword>
<keyword evidence="1" id="KW-0812">Transmembrane</keyword>
<reference evidence="2 3" key="1">
    <citation type="submission" date="2015-04" db="EMBL/GenBank/DDBJ databases">
        <title>Complete Genome Sequence of Kosmotoga pacifica SLHLJ1.</title>
        <authorList>
            <person name="Jiang L.J."/>
            <person name="Shao Z.Z."/>
            <person name="Jebbar M."/>
        </authorList>
    </citation>
    <scope>NUCLEOTIDE SEQUENCE [LARGE SCALE GENOMIC DNA]</scope>
    <source>
        <strain evidence="2 3">SLHLJ1</strain>
    </source>
</reference>
<keyword evidence="1" id="KW-1133">Transmembrane helix</keyword>
<feature type="transmembrane region" description="Helical" evidence="1">
    <location>
        <begin position="83"/>
        <end position="109"/>
    </location>
</feature>
<accession>A0A0G2ZD40</accession>
<protein>
    <submittedName>
        <fullName evidence="2">Uncharacterized protein</fullName>
    </submittedName>
</protein>